<sequence>MRWTTVVALATAGTLSLAACGGSGSSGTNSNNDAGASNTALGDAYEKVPASAGQRPDVKGPAPEIAGAKKGGTLTFNSDVTPESTDPSTQYYQDTAAIMKLTTRTLTAYRMEGGKSVLVPDMATDLGQKSKDGLQWKFTLKPNLKYDDGTPIKASDVAYSIKRSFATEELPGGPTFQIDYFKDGDKYKGPWKSGDTYSGVEADDAKGVITINLARKFETLSYFASFTMFGAIPKAKDTKTNYQLKWAATGPYKVQSYTKGSSLTLVKNTNWDAASDPARHQYPDTIQFNFGKDAATTAKAIMADNGIDQTSLTYDGVNAAVLQQALGAKRKQVASGPSNCVNWNGSTMDVNKIPLEVRKAVAAAWPIDQIHQAAGETPFDYSPGGTIGAPQVPGFTKFNLPEFPGKGQGDPAKAKAMLQAAGKLNFELSYYYSNDDEAAKNVNKVKVAQLTKAGFKVKAIGVSKTERRKKVRDPKAPVNLGQGVNTGWCYDWPQGDSIYPPLFNSTLPNNSGAGNIRDKALDKEMADIANLPVAEQGAKWTALDKKILQKYVPLVPNAYSKGSMIFGSKVHNVVIDPNQGIGDFPSIWVG</sequence>
<evidence type="ECO:0000259" key="3">
    <source>
        <dbReference type="Pfam" id="PF00496"/>
    </source>
</evidence>
<organism evidence="4 5">
    <name type="scientific">Luteipulveratus flavus</name>
    <dbReference type="NCBI Taxonomy" id="3031728"/>
    <lineage>
        <taxon>Bacteria</taxon>
        <taxon>Bacillati</taxon>
        <taxon>Actinomycetota</taxon>
        <taxon>Actinomycetes</taxon>
        <taxon>Micrococcales</taxon>
        <taxon>Dermacoccaceae</taxon>
        <taxon>Luteipulveratus</taxon>
    </lineage>
</organism>
<keyword evidence="5" id="KW-1185">Reference proteome</keyword>
<protein>
    <submittedName>
        <fullName evidence="4">ABC transporter substrate-binding protein</fullName>
    </submittedName>
</protein>
<evidence type="ECO:0000256" key="2">
    <source>
        <dbReference type="SAM" id="SignalP"/>
    </source>
</evidence>
<keyword evidence="2" id="KW-0732">Signal</keyword>
<dbReference type="Gene3D" id="3.10.105.10">
    <property type="entry name" value="Dipeptide-binding Protein, Domain 3"/>
    <property type="match status" value="1"/>
</dbReference>
<feature type="chain" id="PRO_5046743696" evidence="2">
    <location>
        <begin position="19"/>
        <end position="590"/>
    </location>
</feature>
<dbReference type="Proteomes" id="UP001528912">
    <property type="component" value="Unassembled WGS sequence"/>
</dbReference>
<evidence type="ECO:0000256" key="1">
    <source>
        <dbReference type="SAM" id="MobiDB-lite"/>
    </source>
</evidence>
<dbReference type="Gene3D" id="3.40.190.10">
    <property type="entry name" value="Periplasmic binding protein-like II"/>
    <property type="match status" value="1"/>
</dbReference>
<comment type="caution">
    <text evidence="4">The sequence shown here is derived from an EMBL/GenBank/DDBJ whole genome shotgun (WGS) entry which is preliminary data.</text>
</comment>
<accession>A0ABT6C786</accession>
<feature type="compositionally biased region" description="Low complexity" evidence="1">
    <location>
        <begin position="21"/>
        <end position="40"/>
    </location>
</feature>
<dbReference type="Pfam" id="PF00496">
    <property type="entry name" value="SBP_bac_5"/>
    <property type="match status" value="1"/>
</dbReference>
<reference evidence="4 5" key="1">
    <citation type="submission" date="2023-03" db="EMBL/GenBank/DDBJ databases">
        <title>YIM 133296 draft genome.</title>
        <authorList>
            <person name="Xiong L."/>
        </authorList>
    </citation>
    <scope>NUCLEOTIDE SEQUENCE [LARGE SCALE GENOMIC DNA]</scope>
    <source>
        <strain evidence="4 5">YIM 133296</strain>
    </source>
</reference>
<dbReference type="PROSITE" id="PS51257">
    <property type="entry name" value="PROKAR_LIPOPROTEIN"/>
    <property type="match status" value="1"/>
</dbReference>
<evidence type="ECO:0000313" key="4">
    <source>
        <dbReference type="EMBL" id="MDF8264177.1"/>
    </source>
</evidence>
<dbReference type="InterPro" id="IPR039424">
    <property type="entry name" value="SBP_5"/>
</dbReference>
<name>A0ABT6C786_9MICO</name>
<proteinExistence type="predicted"/>
<dbReference type="SUPFAM" id="SSF53850">
    <property type="entry name" value="Periplasmic binding protein-like II"/>
    <property type="match status" value="1"/>
</dbReference>
<feature type="signal peptide" evidence="2">
    <location>
        <begin position="1"/>
        <end position="18"/>
    </location>
</feature>
<dbReference type="EMBL" id="JAROAV010000024">
    <property type="protein sequence ID" value="MDF8264177.1"/>
    <property type="molecule type" value="Genomic_DNA"/>
</dbReference>
<dbReference type="PANTHER" id="PTHR30290">
    <property type="entry name" value="PERIPLASMIC BINDING COMPONENT OF ABC TRANSPORTER"/>
    <property type="match status" value="1"/>
</dbReference>
<feature type="region of interest" description="Disordered" evidence="1">
    <location>
        <begin position="21"/>
        <end position="88"/>
    </location>
</feature>
<feature type="domain" description="Solute-binding protein family 5" evidence="3">
    <location>
        <begin position="118"/>
        <end position="506"/>
    </location>
</feature>
<feature type="compositionally biased region" description="Polar residues" evidence="1">
    <location>
        <begin position="74"/>
        <end position="88"/>
    </location>
</feature>
<dbReference type="InterPro" id="IPR000914">
    <property type="entry name" value="SBP_5_dom"/>
</dbReference>
<gene>
    <name evidence="4" type="ORF">P4R38_07990</name>
</gene>
<dbReference type="PANTHER" id="PTHR30290:SF83">
    <property type="entry name" value="ABC TRANSPORTER SUBSTRATE-BINDING PROTEIN"/>
    <property type="match status" value="1"/>
</dbReference>
<evidence type="ECO:0000313" key="5">
    <source>
        <dbReference type="Proteomes" id="UP001528912"/>
    </source>
</evidence>
<dbReference type="RefSeq" id="WP_277191794.1">
    <property type="nucleotide sequence ID" value="NZ_JAROAV010000024.1"/>
</dbReference>